<dbReference type="STRING" id="696281.Desru_2118"/>
<dbReference type="InterPro" id="IPR001920">
    <property type="entry name" value="Asp/Glu_race"/>
</dbReference>
<gene>
    <name evidence="2" type="ordered locus">Desru_2118</name>
</gene>
<evidence type="ECO:0000313" key="3">
    <source>
        <dbReference type="Proteomes" id="UP000009234"/>
    </source>
</evidence>
<dbReference type="RefSeq" id="WP_013842129.1">
    <property type="nucleotide sequence ID" value="NC_015589.1"/>
</dbReference>
<sequence>MNRVLFLNPVGHDQWDQAVKDVLMEAKRDTTEVEVLSLLRGPHHLEYQYYEALVGPDMLHALKFAENGGFDAVVIGCFYDPFLHAAREIVDKMIVTAPCEAGVQIASTLGNRFSIIVGRKKHIPAMRRNVYEYGFKDKLASFRSLDLAVLELHTDEAATQERLKKEAFKAVEEDGAEVILLGCTVQLGFYKELQQELGVPVIDAVLAPFKHAEYLLDMKNRFGWSHSKKGGYEKPRVEEMINWGLEEQYFIQGLWTRIKWPI</sequence>
<reference evidence="3" key="1">
    <citation type="submission" date="2011-05" db="EMBL/GenBank/DDBJ databases">
        <title>Complete sequence of Desulfotomaculum ruminis DSM 2154.</title>
        <authorList>
            <person name="Lucas S."/>
            <person name="Copeland A."/>
            <person name="Lapidus A."/>
            <person name="Cheng J.-F."/>
            <person name="Goodwin L."/>
            <person name="Pitluck S."/>
            <person name="Lu M."/>
            <person name="Detter J.C."/>
            <person name="Han C."/>
            <person name="Tapia R."/>
            <person name="Land M."/>
            <person name="Hauser L."/>
            <person name="Kyrpides N."/>
            <person name="Ivanova N."/>
            <person name="Mikhailova N."/>
            <person name="Pagani I."/>
            <person name="Stams A.J.M."/>
            <person name="Plugge C.M."/>
            <person name="Muyzer G."/>
            <person name="Kuever J."/>
            <person name="Parshina S.N."/>
            <person name="Ivanova A.E."/>
            <person name="Nazina T.N."/>
            <person name="Brambilla E."/>
            <person name="Spring S."/>
            <person name="Klenk H.-P."/>
            <person name="Woyke T."/>
        </authorList>
    </citation>
    <scope>NUCLEOTIDE SEQUENCE [LARGE SCALE GENOMIC DNA]</scope>
    <source>
        <strain evidence="3">ATCC 23193 / DSM 2154 / NCIB 8452 / DL</strain>
    </source>
</reference>
<dbReference type="OrthoDB" id="9791723at2"/>
<keyword evidence="2" id="KW-0413">Isomerase</keyword>
<dbReference type="InterPro" id="IPR052186">
    <property type="entry name" value="Hydantoin_racemase-like"/>
</dbReference>
<reference evidence="2 3" key="2">
    <citation type="journal article" date="2012" name="Stand. Genomic Sci.">
        <title>Complete genome sequence of the sulfate-reducing firmicute Desulfotomaculum ruminis type strain (DL(T)).</title>
        <authorList>
            <person name="Spring S."/>
            <person name="Visser M."/>
            <person name="Lu M."/>
            <person name="Copeland A."/>
            <person name="Lapidus A."/>
            <person name="Lucas S."/>
            <person name="Cheng J.F."/>
            <person name="Han C."/>
            <person name="Tapia R."/>
            <person name="Goodwin L.A."/>
            <person name="Pitluck S."/>
            <person name="Ivanova N."/>
            <person name="Land M."/>
            <person name="Hauser L."/>
            <person name="Larimer F."/>
            <person name="Rohde M."/>
            <person name="Goker M."/>
            <person name="Detter J.C."/>
            <person name="Kyrpides N.C."/>
            <person name="Woyke T."/>
            <person name="Schaap P.J."/>
            <person name="Plugge C.M."/>
            <person name="Muyzer G."/>
            <person name="Kuever J."/>
            <person name="Pereira I.A."/>
            <person name="Parshina S.N."/>
            <person name="Bernier-Latmani R."/>
            <person name="Stams A.J."/>
            <person name="Klenk H.P."/>
        </authorList>
    </citation>
    <scope>NUCLEOTIDE SEQUENCE [LARGE SCALE GENOMIC DNA]</scope>
    <source>
        <strain evidence="3">ATCC 23193 / DSM 2154 / NCIB 8452 / DL</strain>
    </source>
</reference>
<protein>
    <submittedName>
        <fullName evidence="2">Hydantoin racemase</fullName>
        <ecNumber evidence="2">5.1.99.5</ecNumber>
    </submittedName>
</protein>
<dbReference type="Pfam" id="PF01177">
    <property type="entry name" value="Asp_Glu_race"/>
    <property type="match status" value="1"/>
</dbReference>
<evidence type="ECO:0000313" key="2">
    <source>
        <dbReference type="EMBL" id="AEG60369.1"/>
    </source>
</evidence>
<dbReference type="EMBL" id="CP002780">
    <property type="protein sequence ID" value="AEG60369.1"/>
    <property type="molecule type" value="Genomic_DNA"/>
</dbReference>
<dbReference type="KEGG" id="dru:Desru_2118"/>
<accession>F6DK55</accession>
<dbReference type="GO" id="GO:0036348">
    <property type="term" value="F:hydantoin racemase activity"/>
    <property type="evidence" value="ECO:0007669"/>
    <property type="project" value="UniProtKB-EC"/>
</dbReference>
<dbReference type="InterPro" id="IPR015942">
    <property type="entry name" value="Asp/Glu/hydantoin_racemase"/>
</dbReference>
<name>F6DK55_DESRL</name>
<comment type="similarity">
    <text evidence="1">Belongs to the HyuE racemase family.</text>
</comment>
<keyword evidence="3" id="KW-1185">Reference proteome</keyword>
<dbReference type="Proteomes" id="UP000009234">
    <property type="component" value="Chromosome"/>
</dbReference>
<dbReference type="GO" id="GO:0047661">
    <property type="term" value="F:amino-acid racemase activity"/>
    <property type="evidence" value="ECO:0007669"/>
    <property type="project" value="InterPro"/>
</dbReference>
<evidence type="ECO:0000256" key="1">
    <source>
        <dbReference type="ARBA" id="ARBA00038414"/>
    </source>
</evidence>
<dbReference type="PANTHER" id="PTHR28047:SF5">
    <property type="entry name" value="PROTEIN DCG1"/>
    <property type="match status" value="1"/>
</dbReference>
<dbReference type="eggNOG" id="COG4126">
    <property type="taxonomic scope" value="Bacteria"/>
</dbReference>
<dbReference type="AlphaFoldDB" id="F6DK55"/>
<dbReference type="Gene3D" id="3.40.50.12500">
    <property type="match status" value="1"/>
</dbReference>
<dbReference type="HOGENOM" id="CLU_053002_3_1_9"/>
<dbReference type="SUPFAM" id="SSF53681">
    <property type="entry name" value="Aspartate/glutamate racemase"/>
    <property type="match status" value="1"/>
</dbReference>
<dbReference type="PANTHER" id="PTHR28047">
    <property type="entry name" value="PROTEIN DCG1"/>
    <property type="match status" value="1"/>
</dbReference>
<organism evidence="2 3">
    <name type="scientific">Desulforamulus ruminis (strain ATCC 23193 / DSM 2154 / NCIMB 8452 / DL)</name>
    <name type="common">Desulfotomaculum ruminis</name>
    <dbReference type="NCBI Taxonomy" id="696281"/>
    <lineage>
        <taxon>Bacteria</taxon>
        <taxon>Bacillati</taxon>
        <taxon>Bacillota</taxon>
        <taxon>Clostridia</taxon>
        <taxon>Eubacteriales</taxon>
        <taxon>Peptococcaceae</taxon>
        <taxon>Desulforamulus</taxon>
    </lineage>
</organism>
<proteinExistence type="inferred from homology"/>
<dbReference type="EC" id="5.1.99.5" evidence="2"/>
<dbReference type="InterPro" id="IPR053714">
    <property type="entry name" value="Iso_Racemase_Enz_sf"/>
</dbReference>